<keyword evidence="2" id="KW-1185">Reference proteome</keyword>
<name>W4LWN9_ENTF1</name>
<dbReference type="EMBL" id="AZHW01000133">
    <property type="protein sequence ID" value="ETX02534.1"/>
    <property type="molecule type" value="Genomic_DNA"/>
</dbReference>
<accession>W4LWN9</accession>
<evidence type="ECO:0000313" key="2">
    <source>
        <dbReference type="Proteomes" id="UP000019141"/>
    </source>
</evidence>
<evidence type="ECO:0008006" key="3">
    <source>
        <dbReference type="Google" id="ProtNLM"/>
    </source>
</evidence>
<reference evidence="1 2" key="1">
    <citation type="journal article" date="2014" name="Nature">
        <title>An environmental bacterial taxon with a large and distinct metabolic repertoire.</title>
        <authorList>
            <person name="Wilson M.C."/>
            <person name="Mori T."/>
            <person name="Ruckert C."/>
            <person name="Uria A.R."/>
            <person name="Helf M.J."/>
            <person name="Takada K."/>
            <person name="Gernert C."/>
            <person name="Steffens U.A."/>
            <person name="Heycke N."/>
            <person name="Schmitt S."/>
            <person name="Rinke C."/>
            <person name="Helfrich E.J."/>
            <person name="Brachmann A.O."/>
            <person name="Gurgui C."/>
            <person name="Wakimoto T."/>
            <person name="Kracht M."/>
            <person name="Crusemann M."/>
            <person name="Hentschel U."/>
            <person name="Abe I."/>
            <person name="Matsunaga S."/>
            <person name="Kalinowski J."/>
            <person name="Takeyama H."/>
            <person name="Piel J."/>
        </authorList>
    </citation>
    <scope>NUCLEOTIDE SEQUENCE [LARGE SCALE GENOMIC DNA]</scope>
    <source>
        <strain evidence="2">TSY1</strain>
    </source>
</reference>
<dbReference type="Proteomes" id="UP000019141">
    <property type="component" value="Unassembled WGS sequence"/>
</dbReference>
<dbReference type="HOGENOM" id="CLU_1701004_0_0_7"/>
<dbReference type="AlphaFoldDB" id="W4LWN9"/>
<organism evidence="1 2">
    <name type="scientific">Entotheonella factor</name>
    <dbReference type="NCBI Taxonomy" id="1429438"/>
    <lineage>
        <taxon>Bacteria</taxon>
        <taxon>Pseudomonadati</taxon>
        <taxon>Nitrospinota/Tectimicrobiota group</taxon>
        <taxon>Candidatus Tectimicrobiota</taxon>
        <taxon>Candidatus Entotheonellia</taxon>
        <taxon>Candidatus Entotheonellales</taxon>
        <taxon>Candidatus Entotheonellaceae</taxon>
        <taxon>Candidatus Entotheonella</taxon>
    </lineage>
</organism>
<comment type="caution">
    <text evidence="1">The sequence shown here is derived from an EMBL/GenBank/DDBJ whole genome shotgun (WGS) entry which is preliminary data.</text>
</comment>
<proteinExistence type="predicted"/>
<sequence>MTDLYDRLTQVSKRDILFSRGWVFFIPSMLGLAARVCHGEAQAEIHFQQAIEIAASLNARPALGRSCLDYAHMIVDGGRAVSRPQARELAERAHTIFNELGMQPFAKQAKQLVDMLQRETPALWSLHDQKCRDLTQEEIEVVEAMISSDLYFAK</sequence>
<gene>
    <name evidence="1" type="ORF">ETSY1_03260</name>
</gene>
<evidence type="ECO:0000313" key="1">
    <source>
        <dbReference type="EMBL" id="ETX02534.1"/>
    </source>
</evidence>
<protein>
    <recommendedName>
        <fullName evidence="3">MalT-like TPR region domain-containing protein</fullName>
    </recommendedName>
</protein>